<keyword evidence="3" id="KW-1185">Reference proteome</keyword>
<gene>
    <name evidence="2" type="ORF">P5F74_09585</name>
</gene>
<protein>
    <submittedName>
        <fullName evidence="2">Uncharacterized protein</fullName>
    </submittedName>
</protein>
<sequence>MEEKMQNETGENLVVGALWALLMSIPLWIGIAYVSYKLFLSFS</sequence>
<feature type="transmembrane region" description="Helical" evidence="1">
    <location>
        <begin position="12"/>
        <end position="36"/>
    </location>
</feature>
<keyword evidence="1" id="KW-1133">Transmembrane helix</keyword>
<dbReference type="Proteomes" id="UP001341820">
    <property type="component" value="Unassembled WGS sequence"/>
</dbReference>
<organism evidence="2 3">
    <name type="scientific">Shouchella miscanthi</name>
    <dbReference type="NCBI Taxonomy" id="2598861"/>
    <lineage>
        <taxon>Bacteria</taxon>
        <taxon>Bacillati</taxon>
        <taxon>Bacillota</taxon>
        <taxon>Bacilli</taxon>
        <taxon>Bacillales</taxon>
        <taxon>Bacillaceae</taxon>
        <taxon>Shouchella</taxon>
    </lineage>
</organism>
<dbReference type="EMBL" id="JAROAS010000017">
    <property type="protein sequence ID" value="MED4128380.1"/>
    <property type="molecule type" value="Genomic_DNA"/>
</dbReference>
<dbReference type="RefSeq" id="WP_274272189.1">
    <property type="nucleotide sequence ID" value="NZ_CP042163.1"/>
</dbReference>
<comment type="caution">
    <text evidence="2">The sequence shown here is derived from an EMBL/GenBank/DDBJ whole genome shotgun (WGS) entry which is preliminary data.</text>
</comment>
<keyword evidence="1" id="KW-0472">Membrane</keyword>
<evidence type="ECO:0000256" key="1">
    <source>
        <dbReference type="SAM" id="Phobius"/>
    </source>
</evidence>
<name>A0ABU6NJJ7_9BACI</name>
<proteinExistence type="predicted"/>
<keyword evidence="1" id="KW-0812">Transmembrane</keyword>
<evidence type="ECO:0000313" key="3">
    <source>
        <dbReference type="Proteomes" id="UP001341820"/>
    </source>
</evidence>
<reference evidence="2 3" key="1">
    <citation type="submission" date="2023-03" db="EMBL/GenBank/DDBJ databases">
        <title>Bacillus Genome Sequencing.</title>
        <authorList>
            <person name="Dunlap C."/>
        </authorList>
    </citation>
    <scope>NUCLEOTIDE SEQUENCE [LARGE SCALE GENOMIC DNA]</scope>
    <source>
        <strain evidence="2 3">B-4107</strain>
    </source>
</reference>
<evidence type="ECO:0000313" key="2">
    <source>
        <dbReference type="EMBL" id="MED4128380.1"/>
    </source>
</evidence>
<accession>A0ABU6NJJ7</accession>